<keyword evidence="4" id="KW-1185">Reference proteome</keyword>
<comment type="caution">
    <text evidence="3">The sequence shown here is derived from an EMBL/GenBank/DDBJ whole genome shotgun (WGS) entry which is preliminary data.</text>
</comment>
<dbReference type="PATRIC" id="fig|693.5.peg.1094"/>
<dbReference type="PANTHER" id="PTHR36571">
    <property type="entry name" value="PROTEIN YGIW"/>
    <property type="match status" value="1"/>
</dbReference>
<keyword evidence="1 2" id="KW-0732">Signal</keyword>
<name>A0A0M0HQM1_VIBNE</name>
<dbReference type="SUPFAM" id="SSF101756">
    <property type="entry name" value="Hypothetical protein YgiW"/>
    <property type="match status" value="1"/>
</dbReference>
<protein>
    <submittedName>
        <fullName evidence="3">Uncharacterized protein</fullName>
    </submittedName>
</protein>
<dbReference type="Proteomes" id="UP000037515">
    <property type="component" value="Unassembled WGS sequence"/>
</dbReference>
<evidence type="ECO:0000313" key="3">
    <source>
        <dbReference type="EMBL" id="KOO04341.1"/>
    </source>
</evidence>
<dbReference type="EMBL" id="LHPJ01000005">
    <property type="protein sequence ID" value="KOO04341.1"/>
    <property type="molecule type" value="Genomic_DNA"/>
</dbReference>
<dbReference type="OrthoDB" id="5901218at2"/>
<dbReference type="NCBIfam" id="NF033674">
    <property type="entry name" value="stress_OB_fold"/>
    <property type="match status" value="1"/>
</dbReference>
<feature type="signal peptide" evidence="2">
    <location>
        <begin position="1"/>
        <end position="20"/>
    </location>
</feature>
<evidence type="ECO:0000256" key="1">
    <source>
        <dbReference type="ARBA" id="ARBA00022729"/>
    </source>
</evidence>
<dbReference type="PANTHER" id="PTHR36571:SF1">
    <property type="entry name" value="PROTEIN YGIW"/>
    <property type="match status" value="1"/>
</dbReference>
<dbReference type="InterPro" id="IPR036700">
    <property type="entry name" value="BOBF_sf"/>
</dbReference>
<reference evidence="4" key="1">
    <citation type="submission" date="2015-08" db="EMBL/GenBank/DDBJ databases">
        <title>Vibrio galatheae sp. nov., a novel member of the Vibrionaceae family isolated from the Solomon Islands.</title>
        <authorList>
            <person name="Giubergia S."/>
            <person name="Machado H."/>
            <person name="Mateiu R.V."/>
            <person name="Gram L."/>
        </authorList>
    </citation>
    <scope>NUCLEOTIDE SEQUENCE [LARGE SCALE GENOMIC DNA]</scope>
    <source>
        <strain evidence="4">DSM 19584</strain>
    </source>
</reference>
<gene>
    <name evidence="3" type="ORF">AKJ17_05390</name>
</gene>
<feature type="chain" id="PRO_5005600123" evidence="2">
    <location>
        <begin position="21"/>
        <end position="121"/>
    </location>
</feature>
<dbReference type="Pfam" id="PF04076">
    <property type="entry name" value="BOF"/>
    <property type="match status" value="1"/>
</dbReference>
<evidence type="ECO:0000313" key="4">
    <source>
        <dbReference type="Proteomes" id="UP000037515"/>
    </source>
</evidence>
<sequence length="121" mass="13370">MKATTLIAVSLICLSSLANASDHSKNGNVKYNGPVNLDSIEKLLKDTGYFTEKDVVVEGKLVRQISADTFILSDGKTEIQVELDDDITLKEPIESSQKLRLFGEYEGGNTPEIEVEYIQTM</sequence>
<dbReference type="Gene3D" id="2.40.50.200">
    <property type="entry name" value="Bacterial OB-fold"/>
    <property type="match status" value="1"/>
</dbReference>
<dbReference type="RefSeq" id="WP_053394755.1">
    <property type="nucleotide sequence ID" value="NZ_LHPJ01000005.1"/>
</dbReference>
<dbReference type="AlphaFoldDB" id="A0A0M0HQM1"/>
<evidence type="ECO:0000256" key="2">
    <source>
        <dbReference type="SAM" id="SignalP"/>
    </source>
</evidence>
<dbReference type="InterPro" id="IPR005220">
    <property type="entry name" value="CarO-like"/>
</dbReference>
<proteinExistence type="predicted"/>
<organism evidence="3 4">
    <name type="scientific">Vibrio nereis</name>
    <dbReference type="NCBI Taxonomy" id="693"/>
    <lineage>
        <taxon>Bacteria</taxon>
        <taxon>Pseudomonadati</taxon>
        <taxon>Pseudomonadota</taxon>
        <taxon>Gammaproteobacteria</taxon>
        <taxon>Vibrionales</taxon>
        <taxon>Vibrionaceae</taxon>
        <taxon>Vibrio</taxon>
    </lineage>
</organism>
<dbReference type="STRING" id="693.AKJ17_05390"/>
<accession>A0A0M0HQM1</accession>